<dbReference type="OrthoDB" id="2428143at2759"/>
<evidence type="ECO:0008006" key="3">
    <source>
        <dbReference type="Google" id="ProtNLM"/>
    </source>
</evidence>
<proteinExistence type="predicted"/>
<evidence type="ECO:0000313" key="2">
    <source>
        <dbReference type="Proteomes" id="UP000266673"/>
    </source>
</evidence>
<sequence length="138" mass="15553">MNNQNNIVDAKETGYCTHCKKTKTVLEFIRQRGNKTKKFAICNPCTEKSRQSIQNARSANAESDSSLTLIDDDETGIEIVDSDENNDGLLYDLCDLEDLVLTNFKSEEEYDHVAFSVKVKIEGELVNEEAPSPEFDPK</sequence>
<comment type="caution">
    <text evidence="1">The sequence shown here is derived from an EMBL/GenBank/DDBJ whole genome shotgun (WGS) entry which is preliminary data.</text>
</comment>
<dbReference type="EMBL" id="QKWP01001583">
    <property type="protein sequence ID" value="RIB07911.1"/>
    <property type="molecule type" value="Genomic_DNA"/>
</dbReference>
<accession>A0A397UE62</accession>
<evidence type="ECO:0000313" key="1">
    <source>
        <dbReference type="EMBL" id="RIB07911.1"/>
    </source>
</evidence>
<organism evidence="1 2">
    <name type="scientific">Gigaspora rosea</name>
    <dbReference type="NCBI Taxonomy" id="44941"/>
    <lineage>
        <taxon>Eukaryota</taxon>
        <taxon>Fungi</taxon>
        <taxon>Fungi incertae sedis</taxon>
        <taxon>Mucoromycota</taxon>
        <taxon>Glomeromycotina</taxon>
        <taxon>Glomeromycetes</taxon>
        <taxon>Diversisporales</taxon>
        <taxon>Gigasporaceae</taxon>
        <taxon>Gigaspora</taxon>
    </lineage>
</organism>
<protein>
    <recommendedName>
        <fullName evidence="3">Stc1 domain-containing protein</fullName>
    </recommendedName>
</protein>
<keyword evidence="2" id="KW-1185">Reference proteome</keyword>
<reference evidence="1 2" key="1">
    <citation type="submission" date="2018-06" db="EMBL/GenBank/DDBJ databases">
        <title>Comparative genomics reveals the genomic features of Rhizophagus irregularis, R. cerebriforme, R. diaphanum and Gigaspora rosea, and their symbiotic lifestyle signature.</title>
        <authorList>
            <person name="Morin E."/>
            <person name="San Clemente H."/>
            <person name="Chen E.C.H."/>
            <person name="De La Providencia I."/>
            <person name="Hainaut M."/>
            <person name="Kuo A."/>
            <person name="Kohler A."/>
            <person name="Murat C."/>
            <person name="Tang N."/>
            <person name="Roy S."/>
            <person name="Loubradou J."/>
            <person name="Henrissat B."/>
            <person name="Grigoriev I.V."/>
            <person name="Corradi N."/>
            <person name="Roux C."/>
            <person name="Martin F.M."/>
        </authorList>
    </citation>
    <scope>NUCLEOTIDE SEQUENCE [LARGE SCALE GENOMIC DNA]</scope>
    <source>
        <strain evidence="1 2">DAOM 194757</strain>
    </source>
</reference>
<dbReference type="Proteomes" id="UP000266673">
    <property type="component" value="Unassembled WGS sequence"/>
</dbReference>
<name>A0A397UE62_9GLOM</name>
<dbReference type="AlphaFoldDB" id="A0A397UE62"/>
<gene>
    <name evidence="1" type="ORF">C2G38_2213067</name>
</gene>